<sequence>MIRVSVMGAAGYLGGELLRLLIGHPGTEVTQAISTRFPGRRVDSVHPNLRAQTNLAFSAPDDLDDCDVLLTATPHRATMNLLPEVRRHAKTVIDLSGDFRLPDTSVYERYYGVPHTAPELLNDFVPGIPEIFRAELADADLISVPGCMATAAILALRPLTGLIEPDVQIDARTGSSGSGALAGDSNLHAERSGAMRVFAPVRHRHEAEVSRLTGLNARMAATGVEAVRGVQVVCHAKATADSGVVDEKTLRRAYREHYRDEPFVRIVAHRAGAHRLPDPKLLSGSNYCDVGFAADGGESAGGDHGGGRITAIAALDNLVKGGAGAAVQCLNIRTGQPETLGLEFPGLHPI</sequence>
<dbReference type="HAMAP" id="MF_00150">
    <property type="entry name" value="ArgC_type1"/>
    <property type="match status" value="1"/>
</dbReference>
<dbReference type="SUPFAM" id="SSF51735">
    <property type="entry name" value="NAD(P)-binding Rossmann-fold domains"/>
    <property type="match status" value="1"/>
</dbReference>
<dbReference type="GO" id="GO:0006526">
    <property type="term" value="P:L-arginine biosynthetic process"/>
    <property type="evidence" value="ECO:0007669"/>
    <property type="project" value="UniProtKB-UniRule"/>
</dbReference>
<dbReference type="SUPFAM" id="SSF55347">
    <property type="entry name" value="Glyceraldehyde-3-phosphate dehydrogenase-like, C-terminal domain"/>
    <property type="match status" value="1"/>
</dbReference>
<keyword evidence="4" id="KW-0055">Arginine biosynthesis</keyword>
<comment type="pathway">
    <text evidence="4">Amino-acid biosynthesis; L-arginine biosynthesis; N(2)-acetyl-L-ornithine from L-glutamate: step 3/4.</text>
</comment>
<proteinExistence type="inferred from homology"/>
<dbReference type="SMART" id="SM00859">
    <property type="entry name" value="Semialdhyde_dh"/>
    <property type="match status" value="1"/>
</dbReference>
<feature type="active site" evidence="4">
    <location>
        <position position="147"/>
    </location>
</feature>
<comment type="subcellular location">
    <subcellularLocation>
        <location evidence="4">Cytoplasm</location>
    </subcellularLocation>
</comment>
<keyword evidence="4" id="KW-0963">Cytoplasm</keyword>
<comment type="catalytic activity">
    <reaction evidence="4">
        <text>N-acetyl-L-glutamate 5-semialdehyde + phosphate + NADP(+) = N-acetyl-L-glutamyl 5-phosphate + NADPH + H(+)</text>
        <dbReference type="Rhea" id="RHEA:21588"/>
        <dbReference type="ChEBI" id="CHEBI:15378"/>
        <dbReference type="ChEBI" id="CHEBI:29123"/>
        <dbReference type="ChEBI" id="CHEBI:43474"/>
        <dbReference type="ChEBI" id="CHEBI:57783"/>
        <dbReference type="ChEBI" id="CHEBI:57936"/>
        <dbReference type="ChEBI" id="CHEBI:58349"/>
        <dbReference type="EC" id="1.2.1.38"/>
    </reaction>
</comment>
<evidence type="ECO:0000256" key="2">
    <source>
        <dbReference type="ARBA" id="ARBA00022857"/>
    </source>
</evidence>
<dbReference type="PANTHER" id="PTHR32338">
    <property type="entry name" value="N-ACETYL-GAMMA-GLUTAMYL-PHOSPHATE REDUCTASE, CHLOROPLASTIC-RELATED-RELATED"/>
    <property type="match status" value="1"/>
</dbReference>
<dbReference type="GO" id="GO:0003942">
    <property type="term" value="F:N-acetyl-gamma-glutamyl-phosphate reductase activity"/>
    <property type="evidence" value="ECO:0007669"/>
    <property type="project" value="UniProtKB-UniRule"/>
</dbReference>
<dbReference type="Pfam" id="PF22698">
    <property type="entry name" value="Semialdhyde_dhC_1"/>
    <property type="match status" value="1"/>
</dbReference>
<dbReference type="Gene3D" id="3.40.50.720">
    <property type="entry name" value="NAD(P)-binding Rossmann-like Domain"/>
    <property type="match status" value="1"/>
</dbReference>
<evidence type="ECO:0000313" key="7">
    <source>
        <dbReference type="Proteomes" id="UP000669179"/>
    </source>
</evidence>
<dbReference type="InterPro" id="IPR050085">
    <property type="entry name" value="AGPR"/>
</dbReference>
<keyword evidence="2 4" id="KW-0521">NADP</keyword>
<protein>
    <recommendedName>
        <fullName evidence="4">N-acetyl-gamma-glutamyl-phosphate reductase</fullName>
        <shortName evidence="4">AGPR</shortName>
        <ecNumber evidence="4">1.2.1.38</ecNumber>
    </recommendedName>
    <alternativeName>
        <fullName evidence="4">N-acetyl-glutamate semialdehyde dehydrogenase</fullName>
        <shortName evidence="4">NAGSA dehydrogenase</shortName>
    </alternativeName>
</protein>
<comment type="caution">
    <text evidence="6">The sequence shown here is derived from an EMBL/GenBank/DDBJ whole genome shotgun (WGS) entry which is preliminary data.</text>
</comment>
<evidence type="ECO:0000313" key="6">
    <source>
        <dbReference type="EMBL" id="MBO2445647.1"/>
    </source>
</evidence>
<evidence type="ECO:0000256" key="4">
    <source>
        <dbReference type="HAMAP-Rule" id="MF_00150"/>
    </source>
</evidence>
<dbReference type="Pfam" id="PF01118">
    <property type="entry name" value="Semialdhyde_dh"/>
    <property type="match status" value="1"/>
</dbReference>
<dbReference type="NCBIfam" id="TIGR01850">
    <property type="entry name" value="argC"/>
    <property type="match status" value="1"/>
</dbReference>
<name>A0A939P5I6_9ACTN</name>
<dbReference type="GO" id="GO:0051287">
    <property type="term" value="F:NAD binding"/>
    <property type="evidence" value="ECO:0007669"/>
    <property type="project" value="InterPro"/>
</dbReference>
<dbReference type="InterPro" id="IPR036291">
    <property type="entry name" value="NAD(P)-bd_dom_sf"/>
</dbReference>
<dbReference type="InterPro" id="IPR000706">
    <property type="entry name" value="AGPR_type-1"/>
</dbReference>
<comment type="similarity">
    <text evidence="4">Belongs to the NAGSA dehydrogenase family. Type 1 subfamily.</text>
</comment>
<evidence type="ECO:0000256" key="3">
    <source>
        <dbReference type="ARBA" id="ARBA00023002"/>
    </source>
</evidence>
<gene>
    <name evidence="4 6" type="primary">argC</name>
    <name evidence="6" type="ORF">J4573_00945</name>
</gene>
<keyword evidence="1 4" id="KW-0028">Amino-acid biosynthesis</keyword>
<accession>A0A939P5I6</accession>
<dbReference type="EC" id="1.2.1.38" evidence="4"/>
<dbReference type="EMBL" id="JAGEOJ010000001">
    <property type="protein sequence ID" value="MBO2445647.1"/>
    <property type="molecule type" value="Genomic_DNA"/>
</dbReference>
<dbReference type="InterPro" id="IPR000534">
    <property type="entry name" value="Semialdehyde_DH_NAD-bd"/>
</dbReference>
<dbReference type="RefSeq" id="WP_208253257.1">
    <property type="nucleotide sequence ID" value="NZ_JAGEOJ010000001.1"/>
</dbReference>
<keyword evidence="7" id="KW-1185">Reference proteome</keyword>
<dbReference type="InterPro" id="IPR058924">
    <property type="entry name" value="AGPR_dimerisation_dom"/>
</dbReference>
<dbReference type="PANTHER" id="PTHR32338:SF11">
    <property type="entry name" value="[LYSW]-L-2-AMINOADIPATE_[LYSW]-L-GLUTAMATE PHOSPHATE REDUCTASE-RELATED"/>
    <property type="match status" value="1"/>
</dbReference>
<dbReference type="Proteomes" id="UP000669179">
    <property type="component" value="Unassembled WGS sequence"/>
</dbReference>
<dbReference type="Gene3D" id="3.30.360.10">
    <property type="entry name" value="Dihydrodipicolinate Reductase, domain 2"/>
    <property type="match status" value="1"/>
</dbReference>
<keyword evidence="3 4" id="KW-0560">Oxidoreductase</keyword>
<dbReference type="GO" id="GO:0070401">
    <property type="term" value="F:NADP+ binding"/>
    <property type="evidence" value="ECO:0007669"/>
    <property type="project" value="InterPro"/>
</dbReference>
<evidence type="ECO:0000259" key="5">
    <source>
        <dbReference type="SMART" id="SM00859"/>
    </source>
</evidence>
<dbReference type="GO" id="GO:0005737">
    <property type="term" value="C:cytoplasm"/>
    <property type="evidence" value="ECO:0007669"/>
    <property type="project" value="UniProtKB-SubCell"/>
</dbReference>
<feature type="domain" description="Semialdehyde dehydrogenase NAD-binding" evidence="5">
    <location>
        <begin position="3"/>
        <end position="139"/>
    </location>
</feature>
<comment type="function">
    <text evidence="4">Catalyzes the NADPH-dependent reduction of N-acetyl-5-glutamyl phosphate to yield N-acetyl-L-glutamate 5-semialdehyde.</text>
</comment>
<reference evidence="6" key="1">
    <citation type="submission" date="2021-03" db="EMBL/GenBank/DDBJ databases">
        <authorList>
            <person name="Kanchanasin P."/>
            <person name="Saeng-In P."/>
            <person name="Phongsopitanun W."/>
            <person name="Yuki M."/>
            <person name="Kudo T."/>
            <person name="Ohkuma M."/>
            <person name="Tanasupawat S."/>
        </authorList>
    </citation>
    <scope>NUCLEOTIDE SEQUENCE</scope>
    <source>
        <strain evidence="6">GKU 128</strain>
    </source>
</reference>
<dbReference type="AlphaFoldDB" id="A0A939P5I6"/>
<organism evidence="6 7">
    <name type="scientific">Actinomadura barringtoniae</name>
    <dbReference type="NCBI Taxonomy" id="1427535"/>
    <lineage>
        <taxon>Bacteria</taxon>
        <taxon>Bacillati</taxon>
        <taxon>Actinomycetota</taxon>
        <taxon>Actinomycetes</taxon>
        <taxon>Streptosporangiales</taxon>
        <taxon>Thermomonosporaceae</taxon>
        <taxon>Actinomadura</taxon>
    </lineage>
</organism>
<evidence type="ECO:0000256" key="1">
    <source>
        <dbReference type="ARBA" id="ARBA00022605"/>
    </source>
</evidence>